<comment type="caution">
    <text evidence="1">The sequence shown here is derived from an EMBL/GenBank/DDBJ whole genome shotgun (WGS) entry which is preliminary data.</text>
</comment>
<proteinExistence type="predicted"/>
<evidence type="ECO:0000313" key="2">
    <source>
        <dbReference type="Proteomes" id="UP001305414"/>
    </source>
</evidence>
<reference evidence="1 2" key="1">
    <citation type="submission" date="2023-10" db="EMBL/GenBank/DDBJ databases">
        <title>Draft genome sequence of Xylaria bambusicola isolate GMP-LS, the root and basal stem rot pathogen of sugarcane in Indonesia.</title>
        <authorList>
            <person name="Selvaraj P."/>
            <person name="Muralishankar V."/>
            <person name="Muruganantham S."/>
            <person name="Sp S."/>
            <person name="Haryani S."/>
            <person name="Lau K.J.X."/>
            <person name="Naqvi N.I."/>
        </authorList>
    </citation>
    <scope>NUCLEOTIDE SEQUENCE [LARGE SCALE GENOMIC DNA]</scope>
    <source>
        <strain evidence="1">GMP-LS</strain>
    </source>
</reference>
<gene>
    <name evidence="1" type="ORF">RRF57_000327</name>
</gene>
<sequence length="138" mass="16129">MDWVQLERSSAHKIMVTKCIVIPDCCNNVERASHCHIHRFVPPRAQRSHNNSCFVQAFLVFIHKNNIRIARPVWIACLDLLGFNNLDSENVFRWSPDLSFRPVHFLQDRGARIDIHGSLELIQFLHGPFDVVQFDQRL</sequence>
<keyword evidence="2" id="KW-1185">Reference proteome</keyword>
<accession>A0AAN7UCN2</accession>
<dbReference type="EMBL" id="JAWHQM010000001">
    <property type="protein sequence ID" value="KAK5624611.1"/>
    <property type="molecule type" value="Genomic_DNA"/>
</dbReference>
<name>A0AAN7UCN2_9PEZI</name>
<protein>
    <submittedName>
        <fullName evidence="1">Uncharacterized protein</fullName>
    </submittedName>
</protein>
<organism evidence="1 2">
    <name type="scientific">Xylaria bambusicola</name>
    <dbReference type="NCBI Taxonomy" id="326684"/>
    <lineage>
        <taxon>Eukaryota</taxon>
        <taxon>Fungi</taxon>
        <taxon>Dikarya</taxon>
        <taxon>Ascomycota</taxon>
        <taxon>Pezizomycotina</taxon>
        <taxon>Sordariomycetes</taxon>
        <taxon>Xylariomycetidae</taxon>
        <taxon>Xylariales</taxon>
        <taxon>Xylariaceae</taxon>
        <taxon>Xylaria</taxon>
    </lineage>
</organism>
<evidence type="ECO:0000313" key="1">
    <source>
        <dbReference type="EMBL" id="KAK5624611.1"/>
    </source>
</evidence>
<dbReference type="AlphaFoldDB" id="A0AAN7UCN2"/>
<dbReference type="Proteomes" id="UP001305414">
    <property type="component" value="Unassembled WGS sequence"/>
</dbReference>